<dbReference type="AlphaFoldDB" id="A0A9R1UZG2"/>
<name>A0A9R1UZG2_LACSA</name>
<protein>
    <submittedName>
        <fullName evidence="1">Uncharacterized protein</fullName>
    </submittedName>
</protein>
<evidence type="ECO:0000313" key="1">
    <source>
        <dbReference type="EMBL" id="KAJ0196681.1"/>
    </source>
</evidence>
<dbReference type="PANTHER" id="PTHR12705">
    <property type="entry name" value="ORIGIN RECOGNITION COMPLEX SUBUNIT 5"/>
    <property type="match status" value="1"/>
</dbReference>
<dbReference type="GO" id="GO:0005634">
    <property type="term" value="C:nucleus"/>
    <property type="evidence" value="ECO:0007669"/>
    <property type="project" value="InterPro"/>
</dbReference>
<reference evidence="1 2" key="1">
    <citation type="journal article" date="2017" name="Nat. Commun.">
        <title>Genome assembly with in vitro proximity ligation data and whole-genome triplication in lettuce.</title>
        <authorList>
            <person name="Reyes-Chin-Wo S."/>
            <person name="Wang Z."/>
            <person name="Yang X."/>
            <person name="Kozik A."/>
            <person name="Arikit S."/>
            <person name="Song C."/>
            <person name="Xia L."/>
            <person name="Froenicke L."/>
            <person name="Lavelle D.O."/>
            <person name="Truco M.J."/>
            <person name="Xia R."/>
            <person name="Zhu S."/>
            <person name="Xu C."/>
            <person name="Xu H."/>
            <person name="Xu X."/>
            <person name="Cox K."/>
            <person name="Korf I."/>
            <person name="Meyers B.C."/>
            <person name="Michelmore R.W."/>
        </authorList>
    </citation>
    <scope>NUCLEOTIDE SEQUENCE [LARGE SCALE GENOMIC DNA]</scope>
    <source>
        <strain evidence="2">cv. Salinas</strain>
        <tissue evidence="1">Seedlings</tissue>
    </source>
</reference>
<comment type="caution">
    <text evidence="1">The sequence shown here is derived from an EMBL/GenBank/DDBJ whole genome shotgun (WGS) entry which is preliminary data.</text>
</comment>
<dbReference type="EMBL" id="NBSK02000007">
    <property type="protein sequence ID" value="KAJ0196681.1"/>
    <property type="molecule type" value="Genomic_DNA"/>
</dbReference>
<accession>A0A9R1UZG2</accession>
<keyword evidence="2" id="KW-1185">Reference proteome</keyword>
<dbReference type="PANTHER" id="PTHR12705:SF0">
    <property type="entry name" value="ORIGIN RECOGNITION COMPLEX SUBUNIT 5"/>
    <property type="match status" value="1"/>
</dbReference>
<dbReference type="GO" id="GO:0006260">
    <property type="term" value="P:DNA replication"/>
    <property type="evidence" value="ECO:0007669"/>
    <property type="project" value="InterPro"/>
</dbReference>
<sequence length="91" mass="10569">MVYLIFDSLELVRDWDKSSTILPFLFKLHDILKVPDVGLIFVSSSSLDTFYSDTGFVDPIPVYFPDYTEDALRQILMRNQPNPKLYSAFLE</sequence>
<organism evidence="1 2">
    <name type="scientific">Lactuca sativa</name>
    <name type="common">Garden lettuce</name>
    <dbReference type="NCBI Taxonomy" id="4236"/>
    <lineage>
        <taxon>Eukaryota</taxon>
        <taxon>Viridiplantae</taxon>
        <taxon>Streptophyta</taxon>
        <taxon>Embryophyta</taxon>
        <taxon>Tracheophyta</taxon>
        <taxon>Spermatophyta</taxon>
        <taxon>Magnoliopsida</taxon>
        <taxon>eudicotyledons</taxon>
        <taxon>Gunneridae</taxon>
        <taxon>Pentapetalae</taxon>
        <taxon>asterids</taxon>
        <taxon>campanulids</taxon>
        <taxon>Asterales</taxon>
        <taxon>Asteraceae</taxon>
        <taxon>Cichorioideae</taxon>
        <taxon>Cichorieae</taxon>
        <taxon>Lactucinae</taxon>
        <taxon>Lactuca</taxon>
    </lineage>
</organism>
<dbReference type="InterPro" id="IPR020796">
    <property type="entry name" value="ORC5"/>
</dbReference>
<gene>
    <name evidence="1" type="ORF">LSAT_V11C700344180</name>
</gene>
<dbReference type="GO" id="GO:0000808">
    <property type="term" value="C:origin recognition complex"/>
    <property type="evidence" value="ECO:0007669"/>
    <property type="project" value="InterPro"/>
</dbReference>
<evidence type="ECO:0000313" key="2">
    <source>
        <dbReference type="Proteomes" id="UP000235145"/>
    </source>
</evidence>
<dbReference type="Proteomes" id="UP000235145">
    <property type="component" value="Unassembled WGS sequence"/>
</dbReference>
<proteinExistence type="predicted"/>